<evidence type="ECO:0000256" key="4">
    <source>
        <dbReference type="SAM" id="Coils"/>
    </source>
</evidence>
<evidence type="ECO:0000256" key="2">
    <source>
        <dbReference type="ARBA" id="ARBA00012528"/>
    </source>
</evidence>
<dbReference type="FunFam" id="3.30.70.270:FF:000001">
    <property type="entry name" value="Diguanylate cyclase domain protein"/>
    <property type="match status" value="1"/>
</dbReference>
<reference evidence="6" key="1">
    <citation type="submission" date="2020-08" db="EMBL/GenBank/DDBJ databases">
        <title>Genome Sequencing and Pan-Genome Analysis of Migratory bird Vibrio Strains, Inner Mongolia.</title>
        <authorList>
            <person name="Zheng L."/>
        </authorList>
    </citation>
    <scope>NUCLEOTIDE SEQUENCE</scope>
    <source>
        <strain evidence="6">M13F</strain>
    </source>
</reference>
<dbReference type="InterPro" id="IPR000160">
    <property type="entry name" value="GGDEF_dom"/>
</dbReference>
<dbReference type="GO" id="GO:0043709">
    <property type="term" value="P:cell adhesion involved in single-species biofilm formation"/>
    <property type="evidence" value="ECO:0007669"/>
    <property type="project" value="TreeGrafter"/>
</dbReference>
<dbReference type="Pfam" id="PF01590">
    <property type="entry name" value="GAF"/>
    <property type="match status" value="1"/>
</dbReference>
<gene>
    <name evidence="6" type="ORF">H8Q88_06420</name>
</gene>
<dbReference type="Pfam" id="PF00990">
    <property type="entry name" value="GGDEF"/>
    <property type="match status" value="1"/>
</dbReference>
<comment type="cofactor">
    <cofactor evidence="1">
        <name>Mg(2+)</name>
        <dbReference type="ChEBI" id="CHEBI:18420"/>
    </cofactor>
</comment>
<dbReference type="PROSITE" id="PS50887">
    <property type="entry name" value="GGDEF"/>
    <property type="match status" value="1"/>
</dbReference>
<dbReference type="Gene3D" id="3.30.450.40">
    <property type="match status" value="2"/>
</dbReference>
<dbReference type="GO" id="GO:0005886">
    <property type="term" value="C:plasma membrane"/>
    <property type="evidence" value="ECO:0007669"/>
    <property type="project" value="TreeGrafter"/>
</dbReference>
<dbReference type="GO" id="GO:0052621">
    <property type="term" value="F:diguanylate cyclase activity"/>
    <property type="evidence" value="ECO:0007669"/>
    <property type="project" value="UniProtKB-EC"/>
</dbReference>
<name>A0A9X0UM06_VIBME</name>
<dbReference type="InterPro" id="IPR003018">
    <property type="entry name" value="GAF"/>
</dbReference>
<dbReference type="EMBL" id="JACRUP010000002">
    <property type="protein sequence ID" value="MBC5850593.1"/>
    <property type="molecule type" value="Genomic_DNA"/>
</dbReference>
<dbReference type="RefSeq" id="WP_187025621.1">
    <property type="nucleotide sequence ID" value="NZ_JACRUP010000002.1"/>
</dbReference>
<evidence type="ECO:0000259" key="5">
    <source>
        <dbReference type="PROSITE" id="PS50887"/>
    </source>
</evidence>
<feature type="coiled-coil region" evidence="4">
    <location>
        <begin position="496"/>
        <end position="527"/>
    </location>
</feature>
<accession>A0A9X0UM06</accession>
<evidence type="ECO:0000313" key="7">
    <source>
        <dbReference type="Proteomes" id="UP000615796"/>
    </source>
</evidence>
<dbReference type="SMART" id="SM00267">
    <property type="entry name" value="GGDEF"/>
    <property type="match status" value="1"/>
</dbReference>
<protein>
    <recommendedName>
        <fullName evidence="2">diguanylate cyclase</fullName>
        <ecNumber evidence="2">2.7.7.65</ecNumber>
    </recommendedName>
</protein>
<proteinExistence type="predicted"/>
<comment type="catalytic activity">
    <reaction evidence="3">
        <text>2 GTP = 3',3'-c-di-GMP + 2 diphosphate</text>
        <dbReference type="Rhea" id="RHEA:24898"/>
        <dbReference type="ChEBI" id="CHEBI:33019"/>
        <dbReference type="ChEBI" id="CHEBI:37565"/>
        <dbReference type="ChEBI" id="CHEBI:58805"/>
        <dbReference type="EC" id="2.7.7.65"/>
    </reaction>
</comment>
<organism evidence="6 7">
    <name type="scientific">Vibrio metschnikovii</name>
    <dbReference type="NCBI Taxonomy" id="28172"/>
    <lineage>
        <taxon>Bacteria</taxon>
        <taxon>Pseudomonadati</taxon>
        <taxon>Pseudomonadota</taxon>
        <taxon>Gammaproteobacteria</taxon>
        <taxon>Vibrionales</taxon>
        <taxon>Vibrionaceae</taxon>
        <taxon>Vibrio</taxon>
    </lineage>
</organism>
<keyword evidence="7" id="KW-1185">Reference proteome</keyword>
<dbReference type="EC" id="2.7.7.65" evidence="2"/>
<evidence type="ECO:0000313" key="6">
    <source>
        <dbReference type="EMBL" id="MBC5850593.1"/>
    </source>
</evidence>
<dbReference type="InterPro" id="IPR050469">
    <property type="entry name" value="Diguanylate_Cyclase"/>
</dbReference>
<dbReference type="GO" id="GO:1902201">
    <property type="term" value="P:negative regulation of bacterial-type flagellum-dependent cell motility"/>
    <property type="evidence" value="ECO:0007669"/>
    <property type="project" value="TreeGrafter"/>
</dbReference>
<dbReference type="PANTHER" id="PTHR45138">
    <property type="entry name" value="REGULATORY COMPONENTS OF SENSORY TRANSDUCTION SYSTEM"/>
    <property type="match status" value="1"/>
</dbReference>
<dbReference type="NCBIfam" id="TIGR00254">
    <property type="entry name" value="GGDEF"/>
    <property type="match status" value="1"/>
</dbReference>
<dbReference type="InterPro" id="IPR029787">
    <property type="entry name" value="Nucleotide_cyclase"/>
</dbReference>
<feature type="domain" description="GGDEF" evidence="5">
    <location>
        <begin position="562"/>
        <end position="700"/>
    </location>
</feature>
<evidence type="ECO:0000256" key="1">
    <source>
        <dbReference type="ARBA" id="ARBA00001946"/>
    </source>
</evidence>
<dbReference type="Proteomes" id="UP000615796">
    <property type="component" value="Unassembled WGS sequence"/>
</dbReference>
<dbReference type="SUPFAM" id="SSF55073">
    <property type="entry name" value="Nucleotide cyclase"/>
    <property type="match status" value="1"/>
</dbReference>
<dbReference type="SUPFAM" id="SSF55781">
    <property type="entry name" value="GAF domain-like"/>
    <property type="match status" value="2"/>
</dbReference>
<sequence length="713" mass="81202">MFSRTLAKQLATCSSHRMLTEVIFPFLRQILLPQAMHIFHAPSHHHQPQSVFTVEHPLSVAQYPETFWLWAAQFDCADNLIPLATNTCHWDYQQDIPSEAYLFTLDNHSDKRTYLLFEGVCEQRVSQLLATGGLECLPLIAARWQCIRAETDAAQEFKLRDSREAKYRDEITQREIFIDNMKLVHQLALTLSNPSNLDELHRASVEAVRDNLGFDRVALFLLDIKKRCFSGTYGTDEQGRTVSEHHTQFDLHQLEPRYIEAIADGNSTLVIIDDAPLYTAGEVIGQGWNGMLLLRDGEEVFGWIAMDNYFRRQPIGDYQRQMLGSFASLLAQIYIRKRQEQNMRMLHASMVELSRCLTVSEVCKTAVAFAIKRMGIDRMAVFLTDEQCSYLQGTWGTDIQGNIVDEGYFRSSAIDNEIVLLAKQAPNEVVFKESVPIYHDSQIVGFGWTAMTMLTDNDKPLAFISADNLIRRSPLTSQLREVIRMFASNLTEVLMRAKAQQAINELNENLEREIYNRTRELQKANEKLDLLAKMDPLTRLGNRRMLTHLLEQTCEQYAAKPVDYGVILLDIDHFGLFNNYYGHLEGDIALMRIGKVLSQHTQSDGEQFCRIGGEEFVLLLARHNAQQVAALAETIRCAVEQEKIPHHTSPVSSCLTVSIGYSVARFSPSEIQFERMYAEADKALYQAKHQGRNTVVGAELTPTLPDSLDHQLS</sequence>
<dbReference type="Gene3D" id="3.30.70.270">
    <property type="match status" value="1"/>
</dbReference>
<evidence type="ECO:0000256" key="3">
    <source>
        <dbReference type="ARBA" id="ARBA00034247"/>
    </source>
</evidence>
<keyword evidence="4" id="KW-0175">Coiled coil</keyword>
<comment type="caution">
    <text evidence="6">The sequence shown here is derived from an EMBL/GenBank/DDBJ whole genome shotgun (WGS) entry which is preliminary data.</text>
</comment>
<dbReference type="CDD" id="cd01949">
    <property type="entry name" value="GGDEF"/>
    <property type="match status" value="1"/>
</dbReference>
<dbReference type="InterPro" id="IPR043128">
    <property type="entry name" value="Rev_trsase/Diguanyl_cyclase"/>
</dbReference>
<dbReference type="InterPro" id="IPR029016">
    <property type="entry name" value="GAF-like_dom_sf"/>
</dbReference>
<dbReference type="AlphaFoldDB" id="A0A9X0UM06"/>
<dbReference type="PANTHER" id="PTHR45138:SF9">
    <property type="entry name" value="DIGUANYLATE CYCLASE DGCM-RELATED"/>
    <property type="match status" value="1"/>
</dbReference>